<comment type="caution">
    <text evidence="2">The sequence shown here is derived from an EMBL/GenBank/DDBJ whole genome shotgun (WGS) entry which is preliminary data.</text>
</comment>
<dbReference type="RefSeq" id="WP_052399502.1">
    <property type="nucleotide sequence ID" value="NZ_JAPDRD010000001.1"/>
</dbReference>
<dbReference type="EMBL" id="MLHW01000001">
    <property type="protein sequence ID" value="OHT54789.1"/>
    <property type="molecule type" value="Genomic_DNA"/>
</dbReference>
<evidence type="ECO:0000313" key="2">
    <source>
        <dbReference type="EMBL" id="OHT54789.1"/>
    </source>
</evidence>
<feature type="compositionally biased region" description="Polar residues" evidence="1">
    <location>
        <begin position="397"/>
        <end position="420"/>
    </location>
</feature>
<sequence>MKNEFFDATKELNTIYTWARARYAAPWGVLGGVLLRVSVSTGPEVRLPGLIGGQASLNLAVAFCSPSGGGKGITDKVSRAAWPTPILERPLGSGEGIAEVFRQPREKEEREHITRALISVPEIDQLAGTASRQGSTILATLKAALMGELLGQTNASAATTRIVEPHTYRLGLSIGAQPGHTGVLFNDTTGGTPQRILWMPTTDPTMPAEAPAEPAPLNTKLPAWKADNGAVEITYGPAEISQTIISAHLARQRGEADALDGHAMLTRCKVAALLAILHRRSVVSELDWQLSALVMAMSNTTREWMLNEAQKIGQAANRAKAHAAADREEILSDRKVQRAANGILAKVQRAPEPLSPGEIRRSLRSDLRPEFDPGLEALVSQQKVVLTADGKVSTWTPVSTSKTADQDTWTPVSTLSTSTDPEVHPVPEVHPQNSQVKDRVPEVHPVPAAGDGPEGKSSSMTVIADSPPAPKLTKKQVKSMMCKRCSVILPAAATGEFCDDCDGVPESPVPTRTRPEPAAVVVHSESISKLESGRGDCDMAANLGRKKSA</sequence>
<feature type="region of interest" description="Disordered" evidence="1">
    <location>
        <begin position="397"/>
        <end position="471"/>
    </location>
</feature>
<proteinExistence type="predicted"/>
<evidence type="ECO:0000256" key="1">
    <source>
        <dbReference type="SAM" id="MobiDB-lite"/>
    </source>
</evidence>
<dbReference type="AlphaFoldDB" id="A0AB73N2B8"/>
<feature type="region of interest" description="Disordered" evidence="1">
    <location>
        <begin position="526"/>
        <end position="549"/>
    </location>
</feature>
<reference evidence="2 3" key="1">
    <citation type="submission" date="2016-10" db="EMBL/GenBank/DDBJ databases">
        <title>Evaluation of Human, Animal and Environmental Mycobacterium chelonae Isolates by Core Genome Phylogenomic Analysis, Targeted Gene Comparison, and Anti-microbial Susceptibility Patterns: A Tale of Mistaken Identities.</title>
        <authorList>
            <person name="Fogelson S.B."/>
            <person name="Camus A.C."/>
            <person name="Lorenz W."/>
            <person name="Vasireddy R."/>
            <person name="Vasireddy S."/>
            <person name="Smith T."/>
            <person name="Brown-Elliott B.A."/>
            <person name="Wallace R.J.Jr."/>
            <person name="Hasan N.A."/>
            <person name="Reischl U."/>
            <person name="Sanchez S."/>
        </authorList>
    </citation>
    <scope>NUCLEOTIDE SEQUENCE [LARGE SCALE GENOMIC DNA]</scope>
    <source>
        <strain evidence="2 3">42895</strain>
    </source>
</reference>
<feature type="compositionally biased region" description="Basic and acidic residues" evidence="1">
    <location>
        <begin position="526"/>
        <end position="537"/>
    </location>
</feature>
<dbReference type="Proteomes" id="UP000180113">
    <property type="component" value="Unassembled WGS sequence"/>
</dbReference>
<accession>A0AB73N2B8</accession>
<name>A0AB73N2B8_MYCCH</name>
<evidence type="ECO:0008006" key="4">
    <source>
        <dbReference type="Google" id="ProtNLM"/>
    </source>
</evidence>
<protein>
    <recommendedName>
        <fullName evidence="4">DUF3987 domain-containing protein</fullName>
    </recommendedName>
</protein>
<gene>
    <name evidence="2" type="ORF">BKG62_00835</name>
</gene>
<evidence type="ECO:0000313" key="3">
    <source>
        <dbReference type="Proteomes" id="UP000180113"/>
    </source>
</evidence>
<organism evidence="2 3">
    <name type="scientific">Mycobacteroides chelonae</name>
    <name type="common">Mycobacterium chelonae</name>
    <dbReference type="NCBI Taxonomy" id="1774"/>
    <lineage>
        <taxon>Bacteria</taxon>
        <taxon>Bacillati</taxon>
        <taxon>Actinomycetota</taxon>
        <taxon>Actinomycetes</taxon>
        <taxon>Mycobacteriales</taxon>
        <taxon>Mycobacteriaceae</taxon>
        <taxon>Mycobacteroides</taxon>
    </lineage>
</organism>